<dbReference type="KEGG" id="pchm:VFPPC_10459"/>
<keyword evidence="2" id="KW-1185">Reference proteome</keyword>
<protein>
    <submittedName>
        <fullName evidence="1">Uncharacterized protein</fullName>
    </submittedName>
</protein>
<dbReference type="Proteomes" id="UP000078397">
    <property type="component" value="Unassembled WGS sequence"/>
</dbReference>
<dbReference type="GeneID" id="28852823"/>
<evidence type="ECO:0000313" key="2">
    <source>
        <dbReference type="Proteomes" id="UP000078397"/>
    </source>
</evidence>
<proteinExistence type="predicted"/>
<reference evidence="1 2" key="1">
    <citation type="journal article" date="2016" name="PLoS Pathog.">
        <title>Biosynthesis of antibiotic leucinostatins in bio-control fungus Purpureocillium lilacinum and their inhibition on phytophthora revealed by genome mining.</title>
        <authorList>
            <person name="Wang G."/>
            <person name="Liu Z."/>
            <person name="Lin R."/>
            <person name="Li E."/>
            <person name="Mao Z."/>
            <person name="Ling J."/>
            <person name="Yang Y."/>
            <person name="Yin W.B."/>
            <person name="Xie B."/>
        </authorList>
    </citation>
    <scope>NUCLEOTIDE SEQUENCE [LARGE SCALE GENOMIC DNA]</scope>
    <source>
        <strain evidence="1">170</strain>
    </source>
</reference>
<name>A0A179F273_METCM</name>
<gene>
    <name evidence="1" type="ORF">VFPPC_10459</name>
</gene>
<dbReference type="OrthoDB" id="4669781at2759"/>
<dbReference type="EMBL" id="LSBJ02000011">
    <property type="protein sequence ID" value="OAQ59400.1"/>
    <property type="molecule type" value="Genomic_DNA"/>
</dbReference>
<organism evidence="1 2">
    <name type="scientific">Pochonia chlamydosporia 170</name>
    <dbReference type="NCBI Taxonomy" id="1380566"/>
    <lineage>
        <taxon>Eukaryota</taxon>
        <taxon>Fungi</taxon>
        <taxon>Dikarya</taxon>
        <taxon>Ascomycota</taxon>
        <taxon>Pezizomycotina</taxon>
        <taxon>Sordariomycetes</taxon>
        <taxon>Hypocreomycetidae</taxon>
        <taxon>Hypocreales</taxon>
        <taxon>Clavicipitaceae</taxon>
        <taxon>Pochonia</taxon>
    </lineage>
</organism>
<sequence>MRHYFCPHMFPLRHWKDLWQKKLLNLQSTQNLASSTIFVAIDTEPWLDHKGEKLDDKEASKVGICFLFPGEDHHGEPSNPPRTLEETYQRFDISSNCLHIRGREDRSGEVFWKGGSGGILTVEPDEVEGVIVGLLRAMQLCSYSSTGHPLTLTLVGFDLQAELHILAHQFPGILKCFDFWVDIQELTEEATGFHMSPSPRNSFIACVFEAMNPTCTSRTDGHNAGNDAMRSICALVDLLFFPPDSELLAHTCEEYHANPARERQRRQRENIDMKKCNLFLKHYPRPREQYPFQVKVDLPGVRFPGFPDAGALCEYFLKYKPVAAGSNSVNSFGGWICLASLEELNVFVREVKGMKDPDRGKTWIATSQHVPEWVPATTAPELKQFPEQKLSPEISEKRQNRQRRKEHKEYYTADMERAEARDLLNKFRFPEDSTEKLPSPGVSEASSCRSEFADGEYYRCFLGVNPGGASMVSDVNNVWRKG</sequence>
<comment type="caution">
    <text evidence="1">The sequence shown here is derived from an EMBL/GenBank/DDBJ whole genome shotgun (WGS) entry which is preliminary data.</text>
</comment>
<accession>A0A179F273</accession>
<dbReference type="AlphaFoldDB" id="A0A179F273"/>
<dbReference type="RefSeq" id="XP_018137424.1">
    <property type="nucleotide sequence ID" value="XM_018288829.1"/>
</dbReference>
<evidence type="ECO:0000313" key="1">
    <source>
        <dbReference type="EMBL" id="OAQ59400.1"/>
    </source>
</evidence>